<dbReference type="RefSeq" id="WP_211858270.1">
    <property type="nucleotide sequence ID" value="NZ_JAAGBB010000099.1"/>
</dbReference>
<sequence>MSCHPSLLLSALLLSGCGSDCNLLSGRATPCDAPMAAGALLLAPVAAPVLLLDGVGQDAADRRRFAEMQARVRAGEPAALRQCAIGCNSLSAGAVSAEQRHALRRQAAEALLAQAGPAPEDADVPALIVAYALTLNPRAPSALPQALALLRRPDVEALAGAGGTAPYGGFGFVVSQLYGMAVAVRLREASNRGAAWARCAEDAAAYAAPFRPTPLAICSQAWRWVEEGAPPEPLRRRWMRLTSLE</sequence>
<gene>
    <name evidence="1" type="ORF">GXW71_33590</name>
</gene>
<dbReference type="Proteomes" id="UP001196870">
    <property type="component" value="Unassembled WGS sequence"/>
</dbReference>
<evidence type="ECO:0000313" key="1">
    <source>
        <dbReference type="EMBL" id="MBR0669332.1"/>
    </source>
</evidence>
<evidence type="ECO:0008006" key="3">
    <source>
        <dbReference type="Google" id="ProtNLM"/>
    </source>
</evidence>
<proteinExistence type="predicted"/>
<keyword evidence="2" id="KW-1185">Reference proteome</keyword>
<name>A0ABS5F9U3_9PROT</name>
<comment type="caution">
    <text evidence="1">The sequence shown here is derived from an EMBL/GenBank/DDBJ whole genome shotgun (WGS) entry which is preliminary data.</text>
</comment>
<dbReference type="EMBL" id="JAAGBB010000099">
    <property type="protein sequence ID" value="MBR0669332.1"/>
    <property type="molecule type" value="Genomic_DNA"/>
</dbReference>
<evidence type="ECO:0000313" key="2">
    <source>
        <dbReference type="Proteomes" id="UP001196870"/>
    </source>
</evidence>
<organism evidence="1 2">
    <name type="scientific">Plastoroseomonas hellenica</name>
    <dbReference type="NCBI Taxonomy" id="2687306"/>
    <lineage>
        <taxon>Bacteria</taxon>
        <taxon>Pseudomonadati</taxon>
        <taxon>Pseudomonadota</taxon>
        <taxon>Alphaproteobacteria</taxon>
        <taxon>Acetobacterales</taxon>
        <taxon>Acetobacteraceae</taxon>
        <taxon>Plastoroseomonas</taxon>
    </lineage>
</organism>
<reference evidence="2" key="1">
    <citation type="journal article" date="2021" name="Syst. Appl. Microbiol.">
        <title>Roseomonas hellenica sp. nov., isolated from roots of wild-growing Alkanna tinctoria.</title>
        <authorList>
            <person name="Rat A."/>
            <person name="Naranjo H.D."/>
            <person name="Lebbe L."/>
            <person name="Cnockaert M."/>
            <person name="Krigas N."/>
            <person name="Grigoriadou K."/>
            <person name="Maloupa E."/>
            <person name="Willems A."/>
        </authorList>
    </citation>
    <scope>NUCLEOTIDE SEQUENCE [LARGE SCALE GENOMIC DNA]</scope>
    <source>
        <strain evidence="2">LMG 31523</strain>
    </source>
</reference>
<accession>A0ABS5F9U3</accession>
<protein>
    <recommendedName>
        <fullName evidence="3">Lipoprotein</fullName>
    </recommendedName>
</protein>